<organism evidence="8 9">
    <name type="scientific">Phtheirospermum japonicum</name>
    <dbReference type="NCBI Taxonomy" id="374723"/>
    <lineage>
        <taxon>Eukaryota</taxon>
        <taxon>Viridiplantae</taxon>
        <taxon>Streptophyta</taxon>
        <taxon>Embryophyta</taxon>
        <taxon>Tracheophyta</taxon>
        <taxon>Spermatophyta</taxon>
        <taxon>Magnoliopsida</taxon>
        <taxon>eudicotyledons</taxon>
        <taxon>Gunneridae</taxon>
        <taxon>Pentapetalae</taxon>
        <taxon>asterids</taxon>
        <taxon>lamiids</taxon>
        <taxon>Lamiales</taxon>
        <taxon>Orobanchaceae</taxon>
        <taxon>Orobanchaceae incertae sedis</taxon>
        <taxon>Phtheirospermum</taxon>
    </lineage>
</organism>
<comment type="subcellular location">
    <subcellularLocation>
        <location evidence="1">Membrane</location>
        <topology evidence="1">Multi-pass membrane protein</topology>
    </subcellularLocation>
</comment>
<name>A0A830B185_9LAMI</name>
<evidence type="ECO:0000256" key="5">
    <source>
        <dbReference type="ARBA" id="ARBA00023136"/>
    </source>
</evidence>
<dbReference type="EMBL" id="BMAC01000005">
    <property type="protein sequence ID" value="GFP79162.1"/>
    <property type="molecule type" value="Genomic_DNA"/>
</dbReference>
<evidence type="ECO:0000259" key="7">
    <source>
        <dbReference type="Pfam" id="PF10520"/>
    </source>
</evidence>
<gene>
    <name evidence="8" type="ORF">PHJA_000059700</name>
</gene>
<dbReference type="OrthoDB" id="5103at2759"/>
<sequence>MFRHRPAQARPGHIRPPQLNDPTLKSDWSHRAWVAGGCTTVLISLAKSVAGAAGSHMWAQIEAFQGHHKVPWTITRRQFANNLHALARAVDVGCGPHKTSFATTRFCLGSWECARGALCSASSRTRGAHTTKSRLPPLVVALQDGGLLVSRSQHAAHHRPPYNSNYCIVSGVWNEILDRSRLFEAMEMVIFFKFGVRPRSWTDPNSDWTEDAQTTSFES</sequence>
<dbReference type="InterPro" id="IPR052864">
    <property type="entry name" value="Chloroplast_FAD_CarF"/>
</dbReference>
<dbReference type="Pfam" id="PF10520">
    <property type="entry name" value="Lipid_desat"/>
    <property type="match status" value="1"/>
</dbReference>
<evidence type="ECO:0000256" key="2">
    <source>
        <dbReference type="ARBA" id="ARBA00007620"/>
    </source>
</evidence>
<keyword evidence="5" id="KW-0472">Membrane</keyword>
<evidence type="ECO:0000256" key="3">
    <source>
        <dbReference type="ARBA" id="ARBA00022692"/>
    </source>
</evidence>
<reference evidence="8" key="1">
    <citation type="submission" date="2020-07" db="EMBL/GenBank/DDBJ databases">
        <title>Ethylene signaling mediates host invasion by parasitic plants.</title>
        <authorList>
            <person name="Yoshida S."/>
        </authorList>
    </citation>
    <scope>NUCLEOTIDE SEQUENCE</scope>
    <source>
        <strain evidence="8">Okayama</strain>
    </source>
</reference>
<keyword evidence="3" id="KW-0812">Transmembrane</keyword>
<dbReference type="AlphaFoldDB" id="A0A830B185"/>
<dbReference type="GO" id="GO:0016020">
    <property type="term" value="C:membrane"/>
    <property type="evidence" value="ECO:0007669"/>
    <property type="project" value="UniProtKB-SubCell"/>
</dbReference>
<feature type="region of interest" description="Disordered" evidence="6">
    <location>
        <begin position="1"/>
        <end position="21"/>
    </location>
</feature>
<evidence type="ECO:0000313" key="8">
    <source>
        <dbReference type="EMBL" id="GFP79162.1"/>
    </source>
</evidence>
<dbReference type="PANTHER" id="PTHR48140:SF1">
    <property type="entry name" value="FATTY ACID DESATURASE 4, CHLOROPLASTIC-RELATED"/>
    <property type="match status" value="1"/>
</dbReference>
<evidence type="ECO:0000256" key="6">
    <source>
        <dbReference type="SAM" id="MobiDB-lite"/>
    </source>
</evidence>
<evidence type="ECO:0000256" key="4">
    <source>
        <dbReference type="ARBA" id="ARBA00022989"/>
    </source>
</evidence>
<evidence type="ECO:0000256" key="1">
    <source>
        <dbReference type="ARBA" id="ARBA00004141"/>
    </source>
</evidence>
<comment type="caution">
    <text evidence="8">The sequence shown here is derived from an EMBL/GenBank/DDBJ whole genome shotgun (WGS) entry which is preliminary data.</text>
</comment>
<protein>
    <submittedName>
        <fullName evidence="8">Fatty acid desaturase 4 chloroplastic</fullName>
    </submittedName>
</protein>
<evidence type="ECO:0000313" key="9">
    <source>
        <dbReference type="Proteomes" id="UP000653305"/>
    </source>
</evidence>
<accession>A0A830B185</accession>
<dbReference type="GO" id="GO:0006631">
    <property type="term" value="P:fatty acid metabolic process"/>
    <property type="evidence" value="ECO:0007669"/>
    <property type="project" value="UniProtKB-UniPathway"/>
</dbReference>
<dbReference type="Proteomes" id="UP000653305">
    <property type="component" value="Unassembled WGS sequence"/>
</dbReference>
<keyword evidence="9" id="KW-1185">Reference proteome</keyword>
<feature type="domain" description="Lipid desaturase" evidence="7">
    <location>
        <begin position="59"/>
        <end position="201"/>
    </location>
</feature>
<dbReference type="InterPro" id="IPR019547">
    <property type="entry name" value="Lipid_desat"/>
</dbReference>
<proteinExistence type="inferred from homology"/>
<dbReference type="UniPathway" id="UPA00199"/>
<keyword evidence="4" id="KW-1133">Transmembrane helix</keyword>
<dbReference type="PANTHER" id="PTHR48140">
    <property type="entry name" value="FATTY ACID DESATURASE 4, CHLOROPLASTIC-RELATED"/>
    <property type="match status" value="1"/>
</dbReference>
<comment type="similarity">
    <text evidence="2">Belongs to the fatty acid desaturase CarF family.</text>
</comment>